<dbReference type="Gene3D" id="1.10.357.10">
    <property type="entry name" value="Tetracycline Repressor, domain 2"/>
    <property type="match status" value="1"/>
</dbReference>
<gene>
    <name evidence="7" type="ORF">EHV23_05880</name>
</gene>
<dbReference type="AlphaFoldDB" id="A0A426FSR6"/>
<accession>A0A426FSR6</accession>
<evidence type="ECO:0000259" key="6">
    <source>
        <dbReference type="PROSITE" id="PS50977"/>
    </source>
</evidence>
<evidence type="ECO:0000256" key="3">
    <source>
        <dbReference type="ARBA" id="ARBA00023163"/>
    </source>
</evidence>
<name>A0A426FSR6_9BURK</name>
<keyword evidence="2 4" id="KW-0238">DNA-binding</keyword>
<keyword evidence="8" id="KW-1185">Reference proteome</keyword>
<evidence type="ECO:0000313" key="7">
    <source>
        <dbReference type="EMBL" id="RRN45680.1"/>
    </source>
</evidence>
<dbReference type="Pfam" id="PF00440">
    <property type="entry name" value="TetR_N"/>
    <property type="match status" value="1"/>
</dbReference>
<organism evidence="7 8">
    <name type="scientific">Lautropia dentalis</name>
    <dbReference type="NCBI Taxonomy" id="2490857"/>
    <lineage>
        <taxon>Bacteria</taxon>
        <taxon>Pseudomonadati</taxon>
        <taxon>Pseudomonadota</taxon>
        <taxon>Betaproteobacteria</taxon>
        <taxon>Burkholderiales</taxon>
        <taxon>Burkholderiaceae</taxon>
        <taxon>Lautropia</taxon>
    </lineage>
</organism>
<dbReference type="PANTHER" id="PTHR47506">
    <property type="entry name" value="TRANSCRIPTIONAL REGULATORY PROTEIN"/>
    <property type="match status" value="1"/>
</dbReference>
<evidence type="ECO:0000256" key="5">
    <source>
        <dbReference type="SAM" id="MobiDB-lite"/>
    </source>
</evidence>
<protein>
    <submittedName>
        <fullName evidence="7">TetR/AcrR family transcriptional regulator</fullName>
    </submittedName>
</protein>
<dbReference type="SUPFAM" id="SSF46689">
    <property type="entry name" value="Homeodomain-like"/>
    <property type="match status" value="1"/>
</dbReference>
<dbReference type="EMBL" id="RRUE01000001">
    <property type="protein sequence ID" value="RRN45680.1"/>
    <property type="molecule type" value="Genomic_DNA"/>
</dbReference>
<keyword evidence="3" id="KW-0804">Transcription</keyword>
<evidence type="ECO:0000256" key="2">
    <source>
        <dbReference type="ARBA" id="ARBA00023125"/>
    </source>
</evidence>
<feature type="DNA-binding region" description="H-T-H motif" evidence="4">
    <location>
        <begin position="45"/>
        <end position="64"/>
    </location>
</feature>
<dbReference type="SUPFAM" id="SSF48498">
    <property type="entry name" value="Tetracyclin repressor-like, C-terminal domain"/>
    <property type="match status" value="1"/>
</dbReference>
<proteinExistence type="predicted"/>
<dbReference type="InterPro" id="IPR009057">
    <property type="entry name" value="Homeodomain-like_sf"/>
</dbReference>
<dbReference type="Gene3D" id="1.10.10.60">
    <property type="entry name" value="Homeodomain-like"/>
    <property type="match status" value="1"/>
</dbReference>
<feature type="domain" description="HTH tetR-type" evidence="6">
    <location>
        <begin position="22"/>
        <end position="82"/>
    </location>
</feature>
<dbReference type="InterPro" id="IPR011075">
    <property type="entry name" value="TetR_C"/>
</dbReference>
<evidence type="ECO:0000256" key="4">
    <source>
        <dbReference type="PROSITE-ProRule" id="PRU00335"/>
    </source>
</evidence>
<keyword evidence="1" id="KW-0805">Transcription regulation</keyword>
<dbReference type="InterPro" id="IPR036271">
    <property type="entry name" value="Tet_transcr_reg_TetR-rel_C_sf"/>
</dbReference>
<dbReference type="Proteomes" id="UP000270261">
    <property type="component" value="Unassembled WGS sequence"/>
</dbReference>
<evidence type="ECO:0000313" key="8">
    <source>
        <dbReference type="Proteomes" id="UP000270261"/>
    </source>
</evidence>
<sequence length="212" mass="22740">MEASSREGASGRPARRRGRPPAFDRETVLHQATLTFWKLGYEGASIADLTAAMGITPQSLYAAFGSKSGLYREVLAHYQRVFGAASVQALEQPSALAGFTQMLRRSATAFSRPDLPRGCMVSTATLRCAREHQAEADHVAALRNAAVAMFERRIRAAIGAGEFRPDTDAAALARFIGAMIQGMSIQAQDGATEEELLALAEVAVGLLEERSV</sequence>
<dbReference type="InterPro" id="IPR001647">
    <property type="entry name" value="HTH_TetR"/>
</dbReference>
<dbReference type="PROSITE" id="PS50977">
    <property type="entry name" value="HTH_TETR_2"/>
    <property type="match status" value="1"/>
</dbReference>
<reference evidence="7 8" key="1">
    <citation type="submission" date="2018-11" db="EMBL/GenBank/DDBJ databases">
        <title>Genome sequencing of Lautropia sp. KCOM 2505 (= ChDC F240).</title>
        <authorList>
            <person name="Kook J.-K."/>
            <person name="Park S.-N."/>
            <person name="Lim Y.K."/>
        </authorList>
    </citation>
    <scope>NUCLEOTIDE SEQUENCE [LARGE SCALE GENOMIC DNA]</scope>
    <source>
        <strain evidence="7 8">KCOM 2505</strain>
    </source>
</reference>
<dbReference type="PANTHER" id="PTHR47506:SF1">
    <property type="entry name" value="HTH-TYPE TRANSCRIPTIONAL REGULATOR YJDC"/>
    <property type="match status" value="1"/>
</dbReference>
<feature type="region of interest" description="Disordered" evidence="5">
    <location>
        <begin position="1"/>
        <end position="23"/>
    </location>
</feature>
<evidence type="ECO:0000256" key="1">
    <source>
        <dbReference type="ARBA" id="ARBA00023015"/>
    </source>
</evidence>
<dbReference type="Pfam" id="PF16925">
    <property type="entry name" value="TetR_C_13"/>
    <property type="match status" value="1"/>
</dbReference>
<dbReference type="OrthoDB" id="270177at2"/>
<comment type="caution">
    <text evidence="7">The sequence shown here is derived from an EMBL/GenBank/DDBJ whole genome shotgun (WGS) entry which is preliminary data.</text>
</comment>
<dbReference type="GO" id="GO:0003677">
    <property type="term" value="F:DNA binding"/>
    <property type="evidence" value="ECO:0007669"/>
    <property type="project" value="UniProtKB-UniRule"/>
</dbReference>